<evidence type="ECO:0000256" key="3">
    <source>
        <dbReference type="SAM" id="SignalP"/>
    </source>
</evidence>
<keyword evidence="5" id="KW-1185">Reference proteome</keyword>
<feature type="coiled-coil region" evidence="2">
    <location>
        <begin position="89"/>
        <end position="150"/>
    </location>
</feature>
<accession>A0A0P1G4Z3</accession>
<dbReference type="Gene3D" id="2.40.30.170">
    <property type="match status" value="1"/>
</dbReference>
<comment type="similarity">
    <text evidence="1">Belongs to the membrane fusion protein (MFP) (TC 8.A.1) family.</text>
</comment>
<dbReference type="Gene3D" id="2.40.50.100">
    <property type="match status" value="1"/>
</dbReference>
<evidence type="ECO:0000256" key="1">
    <source>
        <dbReference type="ARBA" id="ARBA00009477"/>
    </source>
</evidence>
<reference evidence="4 5" key="1">
    <citation type="submission" date="2015-09" db="EMBL/GenBank/DDBJ databases">
        <authorList>
            <consortium name="Swine Surveillance"/>
        </authorList>
    </citation>
    <scope>NUCLEOTIDE SEQUENCE [LARGE SCALE GENOMIC DNA]</scope>
    <source>
        <strain evidence="4 5">CECT 7557</strain>
    </source>
</reference>
<dbReference type="PANTHER" id="PTHR30469">
    <property type="entry name" value="MULTIDRUG RESISTANCE PROTEIN MDTA"/>
    <property type="match status" value="1"/>
</dbReference>
<evidence type="ECO:0000313" key="4">
    <source>
        <dbReference type="EMBL" id="CUH76744.1"/>
    </source>
</evidence>
<sequence length="353" mass="37600">MTLKPIVSILATVATLLPAALWAQEADSAPKPPKAAKLMTADGGRTVMERQFFGQVAAKETVDLAFQVGGQVFKLPVNEGQLIPEGALIAELDLERFDLQLEQAQLRKEQADRTKARNEKLAGTVSQVAIDDAETEAKLADVALRNAQTDLAHATLNSPFNALVARRETALYSTVAAGAPIARLHDMSELHIEIDVPEVLFQRAGEDDELTLTAQFPGSAKEYPVEILEYAAEASAVGQTYRVTLKMDPPDDRQILPGASTTVKVKVDTGLKHISLPATAIVPNAAGEAGVMIFAPTGAEEGTVTWTAVEIEPNQFGSFYVTSGLDAGQEVVATGGAAMTDGETVRRFTGFTN</sequence>
<dbReference type="NCBIfam" id="TIGR01730">
    <property type="entry name" value="RND_mfp"/>
    <property type="match status" value="1"/>
</dbReference>
<dbReference type="Gene3D" id="2.40.420.20">
    <property type="match status" value="1"/>
</dbReference>
<dbReference type="OrthoDB" id="9813967at2"/>
<proteinExistence type="inferred from homology"/>
<name>A0A0P1G4Z3_9RHOB</name>
<dbReference type="STRING" id="928856.SAMN04488049_106168"/>
<feature type="signal peptide" evidence="3">
    <location>
        <begin position="1"/>
        <end position="23"/>
    </location>
</feature>
<keyword evidence="3" id="KW-0732">Signal</keyword>
<keyword evidence="2" id="KW-0175">Coiled coil</keyword>
<dbReference type="GO" id="GO:1990281">
    <property type="term" value="C:efflux pump complex"/>
    <property type="evidence" value="ECO:0007669"/>
    <property type="project" value="TreeGrafter"/>
</dbReference>
<gene>
    <name evidence="4" type="primary">mdtA_1</name>
    <name evidence="4" type="ORF">TRM7557_01038</name>
</gene>
<evidence type="ECO:0000256" key="2">
    <source>
        <dbReference type="SAM" id="Coils"/>
    </source>
</evidence>
<dbReference type="SUPFAM" id="SSF111369">
    <property type="entry name" value="HlyD-like secretion proteins"/>
    <property type="match status" value="1"/>
</dbReference>
<dbReference type="PANTHER" id="PTHR30469:SF20">
    <property type="entry name" value="EFFLUX RND TRANSPORTER PERIPLASMIC ADAPTOR SUBUNIT"/>
    <property type="match status" value="1"/>
</dbReference>
<protein>
    <submittedName>
        <fullName evidence="4">Multidrug transporter MdtA</fullName>
    </submittedName>
</protein>
<dbReference type="RefSeq" id="WP_058289164.1">
    <property type="nucleotide sequence ID" value="NZ_CYSD01000015.1"/>
</dbReference>
<evidence type="ECO:0000313" key="5">
    <source>
        <dbReference type="Proteomes" id="UP000052022"/>
    </source>
</evidence>
<dbReference type="InterPro" id="IPR006143">
    <property type="entry name" value="RND_pump_MFP"/>
</dbReference>
<dbReference type="AlphaFoldDB" id="A0A0P1G4Z3"/>
<feature type="chain" id="PRO_5006063079" evidence="3">
    <location>
        <begin position="24"/>
        <end position="353"/>
    </location>
</feature>
<dbReference type="GO" id="GO:0015562">
    <property type="term" value="F:efflux transmembrane transporter activity"/>
    <property type="evidence" value="ECO:0007669"/>
    <property type="project" value="TreeGrafter"/>
</dbReference>
<organism evidence="4 5">
    <name type="scientific">Tritonibacter multivorans</name>
    <dbReference type="NCBI Taxonomy" id="928856"/>
    <lineage>
        <taxon>Bacteria</taxon>
        <taxon>Pseudomonadati</taxon>
        <taxon>Pseudomonadota</taxon>
        <taxon>Alphaproteobacteria</taxon>
        <taxon>Rhodobacterales</taxon>
        <taxon>Paracoccaceae</taxon>
        <taxon>Tritonibacter</taxon>
    </lineage>
</organism>
<dbReference type="EMBL" id="CYSD01000015">
    <property type="protein sequence ID" value="CUH76744.1"/>
    <property type="molecule type" value="Genomic_DNA"/>
</dbReference>
<dbReference type="Proteomes" id="UP000052022">
    <property type="component" value="Unassembled WGS sequence"/>
</dbReference>